<organism evidence="10 11">
    <name type="scientific">Paractinoplanes rhizophilus</name>
    <dbReference type="NCBI Taxonomy" id="1416877"/>
    <lineage>
        <taxon>Bacteria</taxon>
        <taxon>Bacillati</taxon>
        <taxon>Actinomycetota</taxon>
        <taxon>Actinomycetes</taxon>
        <taxon>Micromonosporales</taxon>
        <taxon>Micromonosporaceae</taxon>
        <taxon>Paractinoplanes</taxon>
    </lineage>
</organism>
<sequence>MTLLIQRLIDGVQSGVLYGSIALALVLVYRATGLLNFATGEIAMFCTFIIWELAGGGLGVPIVVAIIGGMIFGFGFGAGLERFVIRPFETADHLRQSMVTMGLFLGINALAGWLFTLDVQRLESPFPDGRWHLGGVSISYHKLGSIVLLILVAAGLRLLFAKTRIGLAMTGAAMNPTSAQLLGVNPSRMLAFGWGLSAALGALVGAMVAPDLFLSTNMMQTLLLYGMAAAVLGGMDSYVGALVGGVALGVIQALAGGYISFIGTQLQLAVAFAAIIIVLLVKPEGLFGKRQVERV</sequence>
<evidence type="ECO:0000256" key="6">
    <source>
        <dbReference type="ARBA" id="ARBA00022989"/>
    </source>
</evidence>
<feature type="transmembrane region" description="Helical" evidence="9">
    <location>
        <begin position="257"/>
        <end position="281"/>
    </location>
</feature>
<feature type="transmembrane region" description="Helical" evidence="9">
    <location>
        <begin position="189"/>
        <end position="210"/>
    </location>
</feature>
<dbReference type="Pfam" id="PF02653">
    <property type="entry name" value="BPD_transp_2"/>
    <property type="match status" value="1"/>
</dbReference>
<keyword evidence="4 9" id="KW-0812">Transmembrane</keyword>
<keyword evidence="3" id="KW-1003">Cell membrane</keyword>
<evidence type="ECO:0000256" key="2">
    <source>
        <dbReference type="ARBA" id="ARBA00022448"/>
    </source>
</evidence>
<feature type="transmembrane region" description="Helical" evidence="9">
    <location>
        <begin position="222"/>
        <end position="251"/>
    </location>
</feature>
<comment type="subcellular location">
    <subcellularLocation>
        <location evidence="1">Cell membrane</location>
        <topology evidence="1">Multi-pass membrane protein</topology>
    </subcellularLocation>
</comment>
<feature type="transmembrane region" description="Helical" evidence="9">
    <location>
        <begin position="12"/>
        <end position="29"/>
    </location>
</feature>
<evidence type="ECO:0000256" key="4">
    <source>
        <dbReference type="ARBA" id="ARBA00022692"/>
    </source>
</evidence>
<dbReference type="Proteomes" id="UP001596548">
    <property type="component" value="Unassembled WGS sequence"/>
</dbReference>
<reference evidence="11" key="1">
    <citation type="journal article" date="2019" name="Int. J. Syst. Evol. Microbiol.">
        <title>The Global Catalogue of Microorganisms (GCM) 10K type strain sequencing project: providing services to taxonomists for standard genome sequencing and annotation.</title>
        <authorList>
            <consortium name="The Broad Institute Genomics Platform"/>
            <consortium name="The Broad Institute Genome Sequencing Center for Infectious Disease"/>
            <person name="Wu L."/>
            <person name="Ma J."/>
        </authorList>
    </citation>
    <scope>NUCLEOTIDE SEQUENCE [LARGE SCALE GENOMIC DNA]</scope>
    <source>
        <strain evidence="11">XZYJT-10</strain>
    </source>
</reference>
<keyword evidence="7 9" id="KW-0472">Membrane</keyword>
<accession>A0ABW2I4T8</accession>
<dbReference type="CDD" id="cd06582">
    <property type="entry name" value="TM_PBP1_LivH_like"/>
    <property type="match status" value="1"/>
</dbReference>
<evidence type="ECO:0000256" key="1">
    <source>
        <dbReference type="ARBA" id="ARBA00004651"/>
    </source>
</evidence>
<comment type="caution">
    <text evidence="10">The sequence shown here is derived from an EMBL/GenBank/DDBJ whole genome shotgun (WGS) entry which is preliminary data.</text>
</comment>
<evidence type="ECO:0000256" key="5">
    <source>
        <dbReference type="ARBA" id="ARBA00022970"/>
    </source>
</evidence>
<evidence type="ECO:0000256" key="8">
    <source>
        <dbReference type="ARBA" id="ARBA00037998"/>
    </source>
</evidence>
<keyword evidence="2" id="KW-0813">Transport</keyword>
<dbReference type="RefSeq" id="WP_378977639.1">
    <property type="nucleotide sequence ID" value="NZ_JBHTBJ010000064.1"/>
</dbReference>
<keyword evidence="6 9" id="KW-1133">Transmembrane helix</keyword>
<keyword evidence="11" id="KW-1185">Reference proteome</keyword>
<feature type="transmembrane region" description="Helical" evidence="9">
    <location>
        <begin position="140"/>
        <end position="160"/>
    </location>
</feature>
<feature type="transmembrane region" description="Helical" evidence="9">
    <location>
        <begin position="60"/>
        <end position="80"/>
    </location>
</feature>
<dbReference type="EMBL" id="JBHTBJ010000064">
    <property type="protein sequence ID" value="MFC7279884.1"/>
    <property type="molecule type" value="Genomic_DNA"/>
</dbReference>
<comment type="similarity">
    <text evidence="8">Belongs to the binding-protein-dependent transport system permease family. LivHM subfamily.</text>
</comment>
<evidence type="ECO:0000256" key="7">
    <source>
        <dbReference type="ARBA" id="ARBA00023136"/>
    </source>
</evidence>
<proteinExistence type="inferred from homology"/>
<protein>
    <submittedName>
        <fullName evidence="10">Branched-chain amino acid ABC transporter permease</fullName>
    </submittedName>
</protein>
<gene>
    <name evidence="10" type="ORF">ACFQS1_38505</name>
</gene>
<evidence type="ECO:0000256" key="3">
    <source>
        <dbReference type="ARBA" id="ARBA00022475"/>
    </source>
</evidence>
<evidence type="ECO:0000313" key="11">
    <source>
        <dbReference type="Proteomes" id="UP001596548"/>
    </source>
</evidence>
<evidence type="ECO:0000313" key="10">
    <source>
        <dbReference type="EMBL" id="MFC7279884.1"/>
    </source>
</evidence>
<dbReference type="PANTHER" id="PTHR11795:SF451">
    <property type="entry name" value="ABC TRANSPORTER PERMEASE PROTEIN"/>
    <property type="match status" value="1"/>
</dbReference>
<dbReference type="InterPro" id="IPR052157">
    <property type="entry name" value="BCAA_transport_permease"/>
</dbReference>
<evidence type="ECO:0000256" key="9">
    <source>
        <dbReference type="SAM" id="Phobius"/>
    </source>
</evidence>
<dbReference type="PANTHER" id="PTHR11795">
    <property type="entry name" value="BRANCHED-CHAIN AMINO ACID TRANSPORT SYSTEM PERMEASE PROTEIN LIVH"/>
    <property type="match status" value="1"/>
</dbReference>
<keyword evidence="5" id="KW-0029">Amino-acid transport</keyword>
<dbReference type="InterPro" id="IPR001851">
    <property type="entry name" value="ABC_transp_permease"/>
</dbReference>
<feature type="transmembrane region" description="Helical" evidence="9">
    <location>
        <begin position="101"/>
        <end position="120"/>
    </location>
</feature>
<name>A0ABW2I4T8_9ACTN</name>